<dbReference type="AlphaFoldDB" id="A0A916RRA3"/>
<accession>A0A916RRA3</accession>
<keyword evidence="3" id="KW-1185">Reference proteome</keyword>
<proteinExistence type="predicted"/>
<dbReference type="OrthoDB" id="8116523at2"/>
<sequence length="71" mass="8066">MAVAVARKPVSPISETEKERRRRIVRRAFRSNAMEGLRPNPDCQPVFDAYIAGEIEFDELGPRIDAILALR</sequence>
<dbReference type="InterPro" id="IPR033788">
    <property type="entry name" value="VbhA-like"/>
</dbReference>
<dbReference type="InterPro" id="IPR041535">
    <property type="entry name" value="VbhA"/>
</dbReference>
<dbReference type="Proteomes" id="UP000596977">
    <property type="component" value="Unassembled WGS sequence"/>
</dbReference>
<dbReference type="Gene3D" id="1.10.8.1050">
    <property type="entry name" value="Antitoxin VbhA-like"/>
    <property type="match status" value="1"/>
</dbReference>
<dbReference type="InterPro" id="IPR043038">
    <property type="entry name" value="VbhA_sf"/>
</dbReference>
<organism evidence="2 3">
    <name type="scientific">Pelagibacterium lentulum</name>
    <dbReference type="NCBI Taxonomy" id="2029865"/>
    <lineage>
        <taxon>Bacteria</taxon>
        <taxon>Pseudomonadati</taxon>
        <taxon>Pseudomonadota</taxon>
        <taxon>Alphaproteobacteria</taxon>
        <taxon>Hyphomicrobiales</taxon>
        <taxon>Devosiaceae</taxon>
        <taxon>Pelagibacterium</taxon>
    </lineage>
</organism>
<feature type="domain" description="Antitoxin VbhA" evidence="1">
    <location>
        <begin position="21"/>
        <end position="66"/>
    </location>
</feature>
<name>A0A916RRA3_9HYPH</name>
<evidence type="ECO:0000313" key="2">
    <source>
        <dbReference type="EMBL" id="GGA64119.1"/>
    </source>
</evidence>
<dbReference type="RefSeq" id="WP_127071444.1">
    <property type="nucleotide sequence ID" value="NZ_BMKB01000011.1"/>
</dbReference>
<evidence type="ECO:0000313" key="3">
    <source>
        <dbReference type="Proteomes" id="UP000596977"/>
    </source>
</evidence>
<comment type="caution">
    <text evidence="2">The sequence shown here is derived from an EMBL/GenBank/DDBJ whole genome shotgun (WGS) entry which is preliminary data.</text>
</comment>
<gene>
    <name evidence="2" type="ORF">GCM10011499_38180</name>
</gene>
<protein>
    <recommendedName>
        <fullName evidence="1">Antitoxin VbhA domain-containing protein</fullName>
    </recommendedName>
</protein>
<dbReference type="Pfam" id="PF18495">
    <property type="entry name" value="VbhA"/>
    <property type="match status" value="1"/>
</dbReference>
<dbReference type="CDD" id="cd11586">
    <property type="entry name" value="VbhA_like"/>
    <property type="match status" value="1"/>
</dbReference>
<reference evidence="2 3" key="1">
    <citation type="journal article" date="2014" name="Int. J. Syst. Evol. Microbiol.">
        <title>Complete genome sequence of Corynebacterium casei LMG S-19264T (=DSM 44701T), isolated from a smear-ripened cheese.</title>
        <authorList>
            <consortium name="US DOE Joint Genome Institute (JGI-PGF)"/>
            <person name="Walter F."/>
            <person name="Albersmeier A."/>
            <person name="Kalinowski J."/>
            <person name="Ruckert C."/>
        </authorList>
    </citation>
    <scope>NUCLEOTIDE SEQUENCE [LARGE SCALE GENOMIC DNA]</scope>
    <source>
        <strain evidence="2 3">CGMCC 1.15896</strain>
    </source>
</reference>
<evidence type="ECO:0000259" key="1">
    <source>
        <dbReference type="Pfam" id="PF18495"/>
    </source>
</evidence>
<dbReference type="EMBL" id="BMKB01000011">
    <property type="protein sequence ID" value="GGA64119.1"/>
    <property type="molecule type" value="Genomic_DNA"/>
</dbReference>